<name>A0AAN0MN17_9GAMM</name>
<gene>
    <name evidence="1" type="ORF">PEC302110_33920</name>
</gene>
<organism evidence="1 2">
    <name type="scientific">Pectobacterium araliae</name>
    <dbReference type="NCBI Taxonomy" id="3073862"/>
    <lineage>
        <taxon>Bacteria</taxon>
        <taxon>Pseudomonadati</taxon>
        <taxon>Pseudomonadota</taxon>
        <taxon>Gammaproteobacteria</taxon>
        <taxon>Enterobacterales</taxon>
        <taxon>Pectobacteriaceae</taxon>
        <taxon>Pectobacterium</taxon>
    </lineage>
</organism>
<keyword evidence="2" id="KW-1185">Reference proteome</keyword>
<sequence length="197" mass="22740">MTNLTEEQRKQIILDLDSRATNAATNKWFYKVEQFTSDEEKIKYVRGNDDNYDKLMTDIPTDDVKALMVAIAMLEVLGLENSAFALRKATARYDLYRGIEPVVLGAVVNDETNNRISEKNRSNAQGPRHRHYDDAIKIMRDTWGKYPNASKNGMVEKLHSHFNEEVSRQSLQKWIKDNELGQHEKVRPSPPFNLVIT</sequence>
<evidence type="ECO:0000313" key="1">
    <source>
        <dbReference type="EMBL" id="BES86295.1"/>
    </source>
</evidence>
<dbReference type="Proteomes" id="UP001377830">
    <property type="component" value="Chromosome"/>
</dbReference>
<proteinExistence type="predicted"/>
<dbReference type="EMBL" id="AP028908">
    <property type="protein sequence ID" value="BES86295.1"/>
    <property type="molecule type" value="Genomic_DNA"/>
</dbReference>
<reference evidence="2" key="1">
    <citation type="journal article" date="2024" name="Int. J. Syst. Evol. Microbiol.">
        <title>Pectobacterium araliae sp. nov., a pathogen causing bacterial soft rot of Japanese angelica tree in Japan.</title>
        <authorList>
            <person name="Sawada H."/>
            <person name="Someya N."/>
            <person name="Morohoshi T."/>
            <person name="Ono M."/>
            <person name="Satou M."/>
        </authorList>
    </citation>
    <scope>NUCLEOTIDE SEQUENCE [LARGE SCALE GENOMIC DNA]</scope>
    <source>
        <strain evidence="2">MAFF 302110</strain>
    </source>
</reference>
<dbReference type="RefSeq" id="WP_338659353.1">
    <property type="nucleotide sequence ID" value="NZ_AP028908.1"/>
</dbReference>
<evidence type="ECO:0000313" key="2">
    <source>
        <dbReference type="Proteomes" id="UP001377830"/>
    </source>
</evidence>
<dbReference type="AlphaFoldDB" id="A0AAN0MN17"/>
<protein>
    <submittedName>
        <fullName evidence="1">Uncharacterized protein</fullName>
    </submittedName>
</protein>
<dbReference type="KEGG" id="parl:PEC302110_33920"/>
<accession>A0AAN0MN17</accession>